<protein>
    <submittedName>
        <fullName evidence="1">Uncharacterized protein</fullName>
    </submittedName>
</protein>
<evidence type="ECO:0000313" key="1">
    <source>
        <dbReference type="EMBL" id="KAI5680518.1"/>
    </source>
</evidence>
<dbReference type="Proteomes" id="UP001060085">
    <property type="component" value="Linkage Group LG01"/>
</dbReference>
<gene>
    <name evidence="1" type="ORF">M9H77_01745</name>
</gene>
<proteinExistence type="predicted"/>
<accession>A0ACC0C6X5</accession>
<name>A0ACC0C6X5_CATRO</name>
<sequence>MYLSSPSLRWQHQTRCMIPMALGLRASPHTKFTPITILATSISGFGPLIKFPKLLHSLSSLQLRFRITTSNRFLCSCANQHAAIDVSKYKEAFANRMAMAGLKPHHRLAVAVSGGADSTALCILASLWKRDDKNIASRSSTEFVDGLLAIVVDHGLRPESKDEAKLVHDRVTNMGVKCEIVRCEWSDGRPKQGHLQEAARDKRYEILQDVCIRRQIGVLLIAHHADDQAELFILRLSRGSGVLGLAGMAFTSQLFPKYPDDSNEALSAYGVLLVRPLLKFSKEDMYQICRGSQQEWVEDPTNSSPSFARNRIRMSLNSLSSSLLKTELLAVMSACRRTRIYVDKISSSLLNRAVTLMPQGYAVIDLEILNPSEVNDICLSKFITSVLQFISQKHRPIRGSASKLLLDYIRTFPCKTCVTAAGCYLCPAPGSKGSKMLVCCTIDSSLPLSMEVIQPYAPEGFISSIANEVEEIVESGKSTLNKLTAYISDIPFLELQSSESVLLEAKRLGILSESTYETIIALEKYESESFRSKPQTKFDSNLEVEVKSVNTALYTGKVGYFMSRFLLKWSISKKVSCNLSSTNGAEQKNCCCCVVDHDNVVEVRRMVDTDWLYLGELTKCQNLQRFSLEAACTREETENKRWKINSCAEFSKLSALRALQSLKSIPAGARRGLPVLIDSQGLLLSIPSVGFKHCPRLDVSAVFKPRVPLGGGHNLFI</sequence>
<comment type="caution">
    <text evidence="1">The sequence shown here is derived from an EMBL/GenBank/DDBJ whole genome shotgun (WGS) entry which is preliminary data.</text>
</comment>
<reference evidence="2" key="1">
    <citation type="journal article" date="2023" name="Nat. Plants">
        <title>Single-cell RNA sequencing provides a high-resolution roadmap for understanding the multicellular compartmentation of specialized metabolism.</title>
        <authorList>
            <person name="Sun S."/>
            <person name="Shen X."/>
            <person name="Li Y."/>
            <person name="Li Y."/>
            <person name="Wang S."/>
            <person name="Li R."/>
            <person name="Zhang H."/>
            <person name="Shen G."/>
            <person name="Guo B."/>
            <person name="Wei J."/>
            <person name="Xu J."/>
            <person name="St-Pierre B."/>
            <person name="Chen S."/>
            <person name="Sun C."/>
        </authorList>
    </citation>
    <scope>NUCLEOTIDE SEQUENCE [LARGE SCALE GENOMIC DNA]</scope>
</reference>
<organism evidence="1 2">
    <name type="scientific">Catharanthus roseus</name>
    <name type="common">Madagascar periwinkle</name>
    <name type="synonym">Vinca rosea</name>
    <dbReference type="NCBI Taxonomy" id="4058"/>
    <lineage>
        <taxon>Eukaryota</taxon>
        <taxon>Viridiplantae</taxon>
        <taxon>Streptophyta</taxon>
        <taxon>Embryophyta</taxon>
        <taxon>Tracheophyta</taxon>
        <taxon>Spermatophyta</taxon>
        <taxon>Magnoliopsida</taxon>
        <taxon>eudicotyledons</taxon>
        <taxon>Gunneridae</taxon>
        <taxon>Pentapetalae</taxon>
        <taxon>asterids</taxon>
        <taxon>lamiids</taxon>
        <taxon>Gentianales</taxon>
        <taxon>Apocynaceae</taxon>
        <taxon>Rauvolfioideae</taxon>
        <taxon>Vinceae</taxon>
        <taxon>Catharanthinae</taxon>
        <taxon>Catharanthus</taxon>
    </lineage>
</organism>
<keyword evidence="2" id="KW-1185">Reference proteome</keyword>
<dbReference type="EMBL" id="CM044701">
    <property type="protein sequence ID" value="KAI5680518.1"/>
    <property type="molecule type" value="Genomic_DNA"/>
</dbReference>
<evidence type="ECO:0000313" key="2">
    <source>
        <dbReference type="Proteomes" id="UP001060085"/>
    </source>
</evidence>